<accession>A0A4S8KV38</accession>
<dbReference type="PANTHER" id="PTHR46481">
    <property type="entry name" value="ZINC FINGER BED DOMAIN-CONTAINING PROTEIN 4"/>
    <property type="match status" value="1"/>
</dbReference>
<feature type="non-terminal residue" evidence="7">
    <location>
        <position position="1"/>
    </location>
</feature>
<organism evidence="7 8">
    <name type="scientific">Dendrothele bispora (strain CBS 962.96)</name>
    <dbReference type="NCBI Taxonomy" id="1314807"/>
    <lineage>
        <taxon>Eukaryota</taxon>
        <taxon>Fungi</taxon>
        <taxon>Dikarya</taxon>
        <taxon>Basidiomycota</taxon>
        <taxon>Agaricomycotina</taxon>
        <taxon>Agaricomycetes</taxon>
        <taxon>Agaricomycetidae</taxon>
        <taxon>Agaricales</taxon>
        <taxon>Agaricales incertae sedis</taxon>
        <taxon>Dendrothele</taxon>
    </lineage>
</organism>
<gene>
    <name evidence="7" type="ORF">K435DRAFT_587896</name>
</gene>
<evidence type="ECO:0000256" key="6">
    <source>
        <dbReference type="SAM" id="MobiDB-lite"/>
    </source>
</evidence>
<dbReference type="Proteomes" id="UP000297245">
    <property type="component" value="Unassembled WGS sequence"/>
</dbReference>
<evidence type="ECO:0008006" key="9">
    <source>
        <dbReference type="Google" id="ProtNLM"/>
    </source>
</evidence>
<name>A0A4S8KV38_DENBC</name>
<dbReference type="InterPro" id="IPR052035">
    <property type="entry name" value="ZnF_BED_domain_contain"/>
</dbReference>
<evidence type="ECO:0000256" key="4">
    <source>
        <dbReference type="ARBA" id="ARBA00022833"/>
    </source>
</evidence>
<evidence type="ECO:0000313" key="8">
    <source>
        <dbReference type="Proteomes" id="UP000297245"/>
    </source>
</evidence>
<sequence>VIEIQMKKWDAECYAHFKMPPDIIKEAGVIKYHYHCRFYPDRYVTRARHDDATSNLVRHATKQCPSLNDHKKSGQLTVSEFAHGSTYTPSLLRAHHVEWFCVNYRPFMIVEDAPYRKILKMFNAKVDIKSARTSGRDLHDVYDITRVVIKKKLQTIPTRMHIALDGWSSPNVMSVLGILVSYVENGEIKTITLDVVRLFKSHTGDYLAERVSKCLEQFGISDQTLGAAMDNASNNDTMLSELQNLLPSTSMTSPATQIRCFGHIGNLSSKGLLHLFNAPEKEKEKQVDCGSDGESFDKRNVDDSDIDKELDDDEEVEYIEEEDGTREAADLAELAELDKNLEEVQNLSAMGQNTVAKLRTLGIKFHSSDTLQDELIQACKANGLSPKKMIRAIDTCWNTMSDVIDRALYLRLPLDRVLSMTKYSKTGKGCKDLSHLKLSPDEWDLLIELQPMLKWFKKVTEHFSKSNRPLLFEVIPYIDSLTNKLERVVNDFTKAPIIRAAAAKSRAVLNKYYGKTDDSIMYRMCMLLHPRYKLSYFRQANWPQEWEKAALQIIRENWEQYYVPLIQTPA</sequence>
<evidence type="ECO:0000313" key="7">
    <source>
        <dbReference type="EMBL" id="THU79643.1"/>
    </source>
</evidence>
<keyword evidence="8" id="KW-1185">Reference proteome</keyword>
<dbReference type="GO" id="GO:0008270">
    <property type="term" value="F:zinc ion binding"/>
    <property type="evidence" value="ECO:0007669"/>
    <property type="project" value="UniProtKB-KW"/>
</dbReference>
<dbReference type="OrthoDB" id="3251057at2759"/>
<dbReference type="GO" id="GO:0005634">
    <property type="term" value="C:nucleus"/>
    <property type="evidence" value="ECO:0007669"/>
    <property type="project" value="UniProtKB-SubCell"/>
</dbReference>
<dbReference type="AlphaFoldDB" id="A0A4S8KV38"/>
<comment type="subcellular location">
    <subcellularLocation>
        <location evidence="1">Nucleus</location>
    </subcellularLocation>
</comment>
<protein>
    <recommendedName>
        <fullName evidence="9">DUF659 domain-containing protein</fullName>
    </recommendedName>
</protein>
<keyword evidence="3" id="KW-0863">Zinc-finger</keyword>
<keyword evidence="2" id="KW-0479">Metal-binding</keyword>
<dbReference type="SUPFAM" id="SSF53098">
    <property type="entry name" value="Ribonuclease H-like"/>
    <property type="match status" value="1"/>
</dbReference>
<evidence type="ECO:0000256" key="1">
    <source>
        <dbReference type="ARBA" id="ARBA00004123"/>
    </source>
</evidence>
<keyword evidence="4" id="KW-0862">Zinc</keyword>
<feature type="region of interest" description="Disordered" evidence="6">
    <location>
        <begin position="283"/>
        <end position="303"/>
    </location>
</feature>
<dbReference type="InterPro" id="IPR012337">
    <property type="entry name" value="RNaseH-like_sf"/>
</dbReference>
<evidence type="ECO:0000256" key="2">
    <source>
        <dbReference type="ARBA" id="ARBA00022723"/>
    </source>
</evidence>
<dbReference type="PANTHER" id="PTHR46481:SF10">
    <property type="entry name" value="ZINC FINGER BED DOMAIN-CONTAINING PROTEIN 39"/>
    <property type="match status" value="1"/>
</dbReference>
<evidence type="ECO:0000256" key="3">
    <source>
        <dbReference type="ARBA" id="ARBA00022771"/>
    </source>
</evidence>
<evidence type="ECO:0000256" key="5">
    <source>
        <dbReference type="ARBA" id="ARBA00023242"/>
    </source>
</evidence>
<dbReference type="EMBL" id="ML179997">
    <property type="protein sequence ID" value="THU79643.1"/>
    <property type="molecule type" value="Genomic_DNA"/>
</dbReference>
<keyword evidence="5" id="KW-0539">Nucleus</keyword>
<feature type="non-terminal residue" evidence="7">
    <location>
        <position position="570"/>
    </location>
</feature>
<proteinExistence type="predicted"/>
<reference evidence="7 8" key="1">
    <citation type="journal article" date="2019" name="Nat. Ecol. Evol.">
        <title>Megaphylogeny resolves global patterns of mushroom evolution.</title>
        <authorList>
            <person name="Varga T."/>
            <person name="Krizsan K."/>
            <person name="Foldi C."/>
            <person name="Dima B."/>
            <person name="Sanchez-Garcia M."/>
            <person name="Sanchez-Ramirez S."/>
            <person name="Szollosi G.J."/>
            <person name="Szarkandi J.G."/>
            <person name="Papp V."/>
            <person name="Albert L."/>
            <person name="Andreopoulos W."/>
            <person name="Angelini C."/>
            <person name="Antonin V."/>
            <person name="Barry K.W."/>
            <person name="Bougher N.L."/>
            <person name="Buchanan P."/>
            <person name="Buyck B."/>
            <person name="Bense V."/>
            <person name="Catcheside P."/>
            <person name="Chovatia M."/>
            <person name="Cooper J."/>
            <person name="Damon W."/>
            <person name="Desjardin D."/>
            <person name="Finy P."/>
            <person name="Geml J."/>
            <person name="Haridas S."/>
            <person name="Hughes K."/>
            <person name="Justo A."/>
            <person name="Karasinski D."/>
            <person name="Kautmanova I."/>
            <person name="Kiss B."/>
            <person name="Kocsube S."/>
            <person name="Kotiranta H."/>
            <person name="LaButti K.M."/>
            <person name="Lechner B.E."/>
            <person name="Liimatainen K."/>
            <person name="Lipzen A."/>
            <person name="Lukacs Z."/>
            <person name="Mihaltcheva S."/>
            <person name="Morgado L.N."/>
            <person name="Niskanen T."/>
            <person name="Noordeloos M.E."/>
            <person name="Ohm R.A."/>
            <person name="Ortiz-Santana B."/>
            <person name="Ovrebo C."/>
            <person name="Racz N."/>
            <person name="Riley R."/>
            <person name="Savchenko A."/>
            <person name="Shiryaev A."/>
            <person name="Soop K."/>
            <person name="Spirin V."/>
            <person name="Szebenyi C."/>
            <person name="Tomsovsky M."/>
            <person name="Tulloss R.E."/>
            <person name="Uehling J."/>
            <person name="Grigoriev I.V."/>
            <person name="Vagvolgyi C."/>
            <person name="Papp T."/>
            <person name="Martin F.M."/>
            <person name="Miettinen O."/>
            <person name="Hibbett D.S."/>
            <person name="Nagy L.G."/>
        </authorList>
    </citation>
    <scope>NUCLEOTIDE SEQUENCE [LARGE SCALE GENOMIC DNA]</scope>
    <source>
        <strain evidence="7 8">CBS 962.96</strain>
    </source>
</reference>